<dbReference type="InterPro" id="IPR036890">
    <property type="entry name" value="HATPase_C_sf"/>
</dbReference>
<evidence type="ECO:0000256" key="9">
    <source>
        <dbReference type="ARBA" id="ARBA00023012"/>
    </source>
</evidence>
<gene>
    <name evidence="13" type="ORF">GCM10010339_65660</name>
</gene>
<dbReference type="SMART" id="SM00388">
    <property type="entry name" value="HisKA"/>
    <property type="match status" value="1"/>
</dbReference>
<evidence type="ECO:0000256" key="8">
    <source>
        <dbReference type="ARBA" id="ARBA00022989"/>
    </source>
</evidence>
<dbReference type="InterPro" id="IPR003660">
    <property type="entry name" value="HAMP_dom"/>
</dbReference>
<dbReference type="PROSITE" id="PS50109">
    <property type="entry name" value="HIS_KIN"/>
    <property type="match status" value="1"/>
</dbReference>
<evidence type="ECO:0000256" key="3">
    <source>
        <dbReference type="ARBA" id="ARBA00012438"/>
    </source>
</evidence>
<dbReference type="Pfam" id="PF02518">
    <property type="entry name" value="HATPase_c"/>
    <property type="match status" value="1"/>
</dbReference>
<name>A0A919D4Q3_9ACTN</name>
<keyword evidence="7 13" id="KW-0418">Kinase</keyword>
<protein>
    <recommendedName>
        <fullName evidence="3">histidine kinase</fullName>
        <ecNumber evidence="3">2.7.13.3</ecNumber>
    </recommendedName>
</protein>
<evidence type="ECO:0000256" key="4">
    <source>
        <dbReference type="ARBA" id="ARBA00022553"/>
    </source>
</evidence>
<keyword evidence="8" id="KW-1133">Transmembrane helix</keyword>
<proteinExistence type="predicted"/>
<dbReference type="Gene3D" id="1.10.287.130">
    <property type="match status" value="1"/>
</dbReference>
<reference evidence="13" key="1">
    <citation type="journal article" date="2014" name="Int. J. Syst. Evol. Microbiol.">
        <title>Complete genome sequence of Corynebacterium casei LMG S-19264T (=DSM 44701T), isolated from a smear-ripened cheese.</title>
        <authorList>
            <consortium name="US DOE Joint Genome Institute (JGI-PGF)"/>
            <person name="Walter F."/>
            <person name="Albersmeier A."/>
            <person name="Kalinowski J."/>
            <person name="Ruckert C."/>
        </authorList>
    </citation>
    <scope>NUCLEOTIDE SEQUENCE</scope>
    <source>
        <strain evidence="13">JCM 4714</strain>
    </source>
</reference>
<dbReference type="EC" id="2.7.13.3" evidence="3"/>
<dbReference type="EMBL" id="BMVG01000023">
    <property type="protein sequence ID" value="GHE10247.1"/>
    <property type="molecule type" value="Genomic_DNA"/>
</dbReference>
<evidence type="ECO:0000256" key="7">
    <source>
        <dbReference type="ARBA" id="ARBA00022777"/>
    </source>
</evidence>
<evidence type="ECO:0000256" key="5">
    <source>
        <dbReference type="ARBA" id="ARBA00022679"/>
    </source>
</evidence>
<dbReference type="SUPFAM" id="SSF47384">
    <property type="entry name" value="Homodimeric domain of signal transducing histidine kinase"/>
    <property type="match status" value="1"/>
</dbReference>
<comment type="catalytic activity">
    <reaction evidence="1">
        <text>ATP + protein L-histidine = ADP + protein N-phospho-L-histidine.</text>
        <dbReference type="EC" id="2.7.13.3"/>
    </reaction>
</comment>
<organism evidence="13 14">
    <name type="scientific">Streptomyces alanosinicus</name>
    <dbReference type="NCBI Taxonomy" id="68171"/>
    <lineage>
        <taxon>Bacteria</taxon>
        <taxon>Bacillati</taxon>
        <taxon>Actinomycetota</taxon>
        <taxon>Actinomycetes</taxon>
        <taxon>Kitasatosporales</taxon>
        <taxon>Streptomycetaceae</taxon>
        <taxon>Streptomyces</taxon>
    </lineage>
</organism>
<dbReference type="Pfam" id="PF00672">
    <property type="entry name" value="HAMP"/>
    <property type="match status" value="1"/>
</dbReference>
<dbReference type="RefSeq" id="WP_189957259.1">
    <property type="nucleotide sequence ID" value="NZ_BMVG01000023.1"/>
</dbReference>
<comment type="subcellular location">
    <subcellularLocation>
        <location evidence="2">Cell membrane</location>
    </subcellularLocation>
</comment>
<keyword evidence="4" id="KW-0597">Phosphoprotein</keyword>
<keyword evidence="9" id="KW-0902">Two-component regulatory system</keyword>
<reference evidence="13" key="2">
    <citation type="submission" date="2020-09" db="EMBL/GenBank/DDBJ databases">
        <authorList>
            <person name="Sun Q."/>
            <person name="Ohkuma M."/>
        </authorList>
    </citation>
    <scope>NUCLEOTIDE SEQUENCE</scope>
    <source>
        <strain evidence="13">JCM 4714</strain>
    </source>
</reference>
<dbReference type="InterPro" id="IPR003594">
    <property type="entry name" value="HATPase_dom"/>
</dbReference>
<evidence type="ECO:0000256" key="2">
    <source>
        <dbReference type="ARBA" id="ARBA00004236"/>
    </source>
</evidence>
<dbReference type="PROSITE" id="PS50885">
    <property type="entry name" value="HAMP"/>
    <property type="match status" value="1"/>
</dbReference>
<dbReference type="AlphaFoldDB" id="A0A919D4Q3"/>
<dbReference type="SUPFAM" id="SSF55874">
    <property type="entry name" value="ATPase domain of HSP90 chaperone/DNA topoisomerase II/histidine kinase"/>
    <property type="match status" value="1"/>
</dbReference>
<sequence>MRRRLLITYLSLTAVLLLALEVPLALSLAMNEFHHLAIAQVNDTEKLAAAASRTATPASDASWAARATSYGTHTHRTVLLLDAQGEIALSTRPGTAIERAEWRRTVRRALDGNPNLPLEYPFNLSAEPLLVAAPVFEHGWVIGAVVTISPTTSLRARALGQNALLLGVAAAGLLAAAAAAVPLSRWSLGPVRQLHRAVGAIAQGRYDTRASAESGPAEIRELAAAVNTMTDRLVALLEAQRSFVADASHQLRNPLSALRLRMDVLESAVTEAGRPHLEQAVEQAVEEAERLGRILDELLALAHASEADSGATPVEMRSVAEARARAWSPQAAATDVTIVVKGEQVVACCQPGILDQVLDVLLDNALGFSPAGGRITVRTWVDDTRARVTVTDEGPGMTAQDAERATDRFWRGEQIGNRSGSGLGLAIATTLLEVGGGRLSLSSAEPHGLVAEVDLARDIPGVAALTRSDAGGRS</sequence>
<dbReference type="GO" id="GO:0005886">
    <property type="term" value="C:plasma membrane"/>
    <property type="evidence" value="ECO:0007669"/>
    <property type="project" value="UniProtKB-SubCell"/>
</dbReference>
<dbReference type="Gene3D" id="6.10.340.10">
    <property type="match status" value="1"/>
</dbReference>
<dbReference type="Proteomes" id="UP000655443">
    <property type="component" value="Unassembled WGS sequence"/>
</dbReference>
<dbReference type="PANTHER" id="PTHR45436:SF5">
    <property type="entry name" value="SENSOR HISTIDINE KINASE TRCS"/>
    <property type="match status" value="1"/>
</dbReference>
<evidence type="ECO:0000256" key="1">
    <source>
        <dbReference type="ARBA" id="ARBA00000085"/>
    </source>
</evidence>
<evidence type="ECO:0000256" key="6">
    <source>
        <dbReference type="ARBA" id="ARBA00022692"/>
    </source>
</evidence>
<dbReference type="InterPro" id="IPR050428">
    <property type="entry name" value="TCS_sensor_his_kinase"/>
</dbReference>
<evidence type="ECO:0000259" key="12">
    <source>
        <dbReference type="PROSITE" id="PS50885"/>
    </source>
</evidence>
<dbReference type="InterPro" id="IPR004358">
    <property type="entry name" value="Sig_transdc_His_kin-like_C"/>
</dbReference>
<dbReference type="CDD" id="cd00075">
    <property type="entry name" value="HATPase"/>
    <property type="match status" value="1"/>
</dbReference>
<keyword evidence="10" id="KW-0472">Membrane</keyword>
<evidence type="ECO:0000256" key="10">
    <source>
        <dbReference type="ARBA" id="ARBA00023136"/>
    </source>
</evidence>
<accession>A0A919D4Q3</accession>
<dbReference type="GO" id="GO:0000155">
    <property type="term" value="F:phosphorelay sensor kinase activity"/>
    <property type="evidence" value="ECO:0007669"/>
    <property type="project" value="InterPro"/>
</dbReference>
<dbReference type="InterPro" id="IPR036097">
    <property type="entry name" value="HisK_dim/P_sf"/>
</dbReference>
<keyword evidence="14" id="KW-1185">Reference proteome</keyword>
<feature type="domain" description="HAMP" evidence="12">
    <location>
        <begin position="185"/>
        <end position="238"/>
    </location>
</feature>
<dbReference type="InterPro" id="IPR005467">
    <property type="entry name" value="His_kinase_dom"/>
</dbReference>
<feature type="domain" description="Histidine kinase" evidence="11">
    <location>
        <begin position="246"/>
        <end position="459"/>
    </location>
</feature>
<dbReference type="Pfam" id="PF00512">
    <property type="entry name" value="HisKA"/>
    <property type="match status" value="1"/>
</dbReference>
<dbReference type="SMART" id="SM00304">
    <property type="entry name" value="HAMP"/>
    <property type="match status" value="1"/>
</dbReference>
<dbReference type="CDD" id="cd06225">
    <property type="entry name" value="HAMP"/>
    <property type="match status" value="1"/>
</dbReference>
<dbReference type="Gene3D" id="3.30.565.10">
    <property type="entry name" value="Histidine kinase-like ATPase, C-terminal domain"/>
    <property type="match status" value="1"/>
</dbReference>
<keyword evidence="6" id="KW-0812">Transmembrane</keyword>
<keyword evidence="5" id="KW-0808">Transferase</keyword>
<comment type="caution">
    <text evidence="13">The sequence shown here is derived from an EMBL/GenBank/DDBJ whole genome shotgun (WGS) entry which is preliminary data.</text>
</comment>
<evidence type="ECO:0000313" key="14">
    <source>
        <dbReference type="Proteomes" id="UP000655443"/>
    </source>
</evidence>
<dbReference type="SUPFAM" id="SSF158472">
    <property type="entry name" value="HAMP domain-like"/>
    <property type="match status" value="1"/>
</dbReference>
<dbReference type="InterPro" id="IPR003661">
    <property type="entry name" value="HisK_dim/P_dom"/>
</dbReference>
<dbReference type="PRINTS" id="PR00344">
    <property type="entry name" value="BCTRLSENSOR"/>
</dbReference>
<evidence type="ECO:0000259" key="11">
    <source>
        <dbReference type="PROSITE" id="PS50109"/>
    </source>
</evidence>
<dbReference type="CDD" id="cd00082">
    <property type="entry name" value="HisKA"/>
    <property type="match status" value="1"/>
</dbReference>
<dbReference type="PANTHER" id="PTHR45436">
    <property type="entry name" value="SENSOR HISTIDINE KINASE YKOH"/>
    <property type="match status" value="1"/>
</dbReference>
<evidence type="ECO:0000313" key="13">
    <source>
        <dbReference type="EMBL" id="GHE10247.1"/>
    </source>
</evidence>
<dbReference type="SMART" id="SM00387">
    <property type="entry name" value="HATPase_c"/>
    <property type="match status" value="1"/>
</dbReference>